<dbReference type="GeneID" id="85436375"/>
<proteinExistence type="predicted"/>
<sequence>MTICHSLDIWEKPNTDHSQQPDAILSFSVRLTSYAAVAASRTSHMKPSQTYPNAETLTGIIGLGGFDARRPISQSVRLASEVNLTRVLLAREAGLNAAGLLARDSGQRSPEEDAKRNSFCRAWLYQDGAAAGDPVRLYSSRGSETFSADRAVSRQRGFKIPNGWW</sequence>
<evidence type="ECO:0000313" key="1">
    <source>
        <dbReference type="EMBL" id="KAK1598191.1"/>
    </source>
</evidence>
<keyword evidence="2" id="KW-1185">Reference proteome</keyword>
<gene>
    <name evidence="1" type="ORF">LY79DRAFT_283175</name>
</gene>
<dbReference type="RefSeq" id="XP_060418896.1">
    <property type="nucleotide sequence ID" value="XM_060552135.1"/>
</dbReference>
<protein>
    <submittedName>
        <fullName evidence="1">Uncharacterized protein</fullName>
    </submittedName>
</protein>
<dbReference type="AlphaFoldDB" id="A0AAD8VAS1"/>
<dbReference type="EMBL" id="JAHLJV010000005">
    <property type="protein sequence ID" value="KAK1598191.1"/>
    <property type="molecule type" value="Genomic_DNA"/>
</dbReference>
<name>A0AAD8VAS1_9PEZI</name>
<reference evidence="1" key="1">
    <citation type="submission" date="2021-06" db="EMBL/GenBank/DDBJ databases">
        <title>Comparative genomics, transcriptomics and evolutionary studies reveal genomic signatures of adaptation to plant cell wall in hemibiotrophic fungi.</title>
        <authorList>
            <consortium name="DOE Joint Genome Institute"/>
            <person name="Baroncelli R."/>
            <person name="Diaz J.F."/>
            <person name="Benocci T."/>
            <person name="Peng M."/>
            <person name="Battaglia E."/>
            <person name="Haridas S."/>
            <person name="Andreopoulos W."/>
            <person name="Labutti K."/>
            <person name="Pangilinan J."/>
            <person name="Floch G.L."/>
            <person name="Makela M.R."/>
            <person name="Henrissat B."/>
            <person name="Grigoriev I.V."/>
            <person name="Crouch J.A."/>
            <person name="De Vries R.P."/>
            <person name="Sukno S.A."/>
            <person name="Thon M.R."/>
        </authorList>
    </citation>
    <scope>NUCLEOTIDE SEQUENCE</scope>
    <source>
        <strain evidence="1">CBS 125086</strain>
    </source>
</reference>
<organism evidence="1 2">
    <name type="scientific">Colletotrichum navitas</name>
    <dbReference type="NCBI Taxonomy" id="681940"/>
    <lineage>
        <taxon>Eukaryota</taxon>
        <taxon>Fungi</taxon>
        <taxon>Dikarya</taxon>
        <taxon>Ascomycota</taxon>
        <taxon>Pezizomycotina</taxon>
        <taxon>Sordariomycetes</taxon>
        <taxon>Hypocreomycetidae</taxon>
        <taxon>Glomerellales</taxon>
        <taxon>Glomerellaceae</taxon>
        <taxon>Colletotrichum</taxon>
        <taxon>Colletotrichum graminicola species complex</taxon>
    </lineage>
</organism>
<comment type="caution">
    <text evidence="1">The sequence shown here is derived from an EMBL/GenBank/DDBJ whole genome shotgun (WGS) entry which is preliminary data.</text>
</comment>
<dbReference type="Proteomes" id="UP001230504">
    <property type="component" value="Unassembled WGS sequence"/>
</dbReference>
<accession>A0AAD8VAS1</accession>
<evidence type="ECO:0000313" key="2">
    <source>
        <dbReference type="Proteomes" id="UP001230504"/>
    </source>
</evidence>